<keyword evidence="2" id="KW-1185">Reference proteome</keyword>
<dbReference type="EMBL" id="JAWDGP010004990">
    <property type="protein sequence ID" value="KAK3760370.1"/>
    <property type="molecule type" value="Genomic_DNA"/>
</dbReference>
<protein>
    <submittedName>
        <fullName evidence="1">Uncharacterized protein</fullName>
    </submittedName>
</protein>
<accession>A0AAE0Z0D4</accession>
<evidence type="ECO:0000313" key="1">
    <source>
        <dbReference type="EMBL" id="KAK3760370.1"/>
    </source>
</evidence>
<dbReference type="AlphaFoldDB" id="A0AAE0Z0D4"/>
<reference evidence="1" key="1">
    <citation type="journal article" date="2023" name="G3 (Bethesda)">
        <title>A reference genome for the long-term kleptoplast-retaining sea slug Elysia crispata morphotype clarki.</title>
        <authorList>
            <person name="Eastman K.E."/>
            <person name="Pendleton A.L."/>
            <person name="Shaikh M.A."/>
            <person name="Suttiyut T."/>
            <person name="Ogas R."/>
            <person name="Tomko P."/>
            <person name="Gavelis G."/>
            <person name="Widhalm J.R."/>
            <person name="Wisecaver J.H."/>
        </authorList>
    </citation>
    <scope>NUCLEOTIDE SEQUENCE</scope>
    <source>
        <strain evidence="1">ECLA1</strain>
    </source>
</reference>
<name>A0AAE0Z0D4_9GAST</name>
<organism evidence="1 2">
    <name type="scientific">Elysia crispata</name>
    <name type="common">lettuce slug</name>
    <dbReference type="NCBI Taxonomy" id="231223"/>
    <lineage>
        <taxon>Eukaryota</taxon>
        <taxon>Metazoa</taxon>
        <taxon>Spiralia</taxon>
        <taxon>Lophotrochozoa</taxon>
        <taxon>Mollusca</taxon>
        <taxon>Gastropoda</taxon>
        <taxon>Heterobranchia</taxon>
        <taxon>Euthyneura</taxon>
        <taxon>Panpulmonata</taxon>
        <taxon>Sacoglossa</taxon>
        <taxon>Placobranchoidea</taxon>
        <taxon>Plakobranchidae</taxon>
        <taxon>Elysia</taxon>
    </lineage>
</organism>
<proteinExistence type="predicted"/>
<gene>
    <name evidence="1" type="ORF">RRG08_029402</name>
</gene>
<evidence type="ECO:0000313" key="2">
    <source>
        <dbReference type="Proteomes" id="UP001283361"/>
    </source>
</evidence>
<sequence length="66" mass="7359">MLIEESYRIANIALGWTNNAKTSDIKKQASNILEFTEEKAVYRFILSITAICWMSKSAKDTAGTGD</sequence>
<dbReference type="Proteomes" id="UP001283361">
    <property type="component" value="Unassembled WGS sequence"/>
</dbReference>
<comment type="caution">
    <text evidence="1">The sequence shown here is derived from an EMBL/GenBank/DDBJ whole genome shotgun (WGS) entry which is preliminary data.</text>
</comment>